<protein>
    <submittedName>
        <fullName evidence="1">Uncharacterized protein</fullName>
    </submittedName>
</protein>
<sequence length="52" mass="5884">MISPPLDRNKTVYQRLRERLAEALPVGTDIDKAAAALHPYVVAERHDAKETR</sequence>
<dbReference type="Proteomes" id="UP000638043">
    <property type="component" value="Unassembled WGS sequence"/>
</dbReference>
<gene>
    <name evidence="1" type="ORF">GCM10010910_01160</name>
</gene>
<keyword evidence="2" id="KW-1185">Reference proteome</keyword>
<evidence type="ECO:0000313" key="1">
    <source>
        <dbReference type="EMBL" id="GGO59078.1"/>
    </source>
</evidence>
<comment type="caution">
    <text evidence="1">The sequence shown here is derived from an EMBL/GenBank/DDBJ whole genome shotgun (WGS) entry which is preliminary data.</text>
</comment>
<reference evidence="2" key="1">
    <citation type="journal article" date="2019" name="Int. J. Syst. Evol. Microbiol.">
        <title>The Global Catalogue of Microorganisms (GCM) 10K type strain sequencing project: providing services to taxonomists for standard genome sequencing and annotation.</title>
        <authorList>
            <consortium name="The Broad Institute Genomics Platform"/>
            <consortium name="The Broad Institute Genome Sequencing Center for Infectious Disease"/>
            <person name="Wu L."/>
            <person name="Ma J."/>
        </authorList>
    </citation>
    <scope>NUCLEOTIDE SEQUENCE [LARGE SCALE GENOMIC DNA]</scope>
    <source>
        <strain evidence="2">CGMCC 4.7181</strain>
    </source>
</reference>
<dbReference type="EMBL" id="BMMQ01000001">
    <property type="protein sequence ID" value="GGO59078.1"/>
    <property type="molecule type" value="Genomic_DNA"/>
</dbReference>
<evidence type="ECO:0000313" key="2">
    <source>
        <dbReference type="Proteomes" id="UP000638043"/>
    </source>
</evidence>
<dbReference type="RefSeq" id="WP_188699396.1">
    <property type="nucleotide sequence ID" value="NZ_BMMQ01000001.1"/>
</dbReference>
<name>A0ABQ2MUV1_9MICO</name>
<accession>A0ABQ2MUV1</accession>
<proteinExistence type="predicted"/>
<organism evidence="1 2">
    <name type="scientific">Microbacterium nanhaiense</name>
    <dbReference type="NCBI Taxonomy" id="1301026"/>
    <lineage>
        <taxon>Bacteria</taxon>
        <taxon>Bacillati</taxon>
        <taxon>Actinomycetota</taxon>
        <taxon>Actinomycetes</taxon>
        <taxon>Micrococcales</taxon>
        <taxon>Microbacteriaceae</taxon>
        <taxon>Microbacterium</taxon>
    </lineage>
</organism>